<evidence type="ECO:0008006" key="3">
    <source>
        <dbReference type="Google" id="ProtNLM"/>
    </source>
</evidence>
<proteinExistence type="predicted"/>
<evidence type="ECO:0000313" key="2">
    <source>
        <dbReference type="Proteomes" id="UP000495940"/>
    </source>
</evidence>
<reference evidence="1 2" key="1">
    <citation type="submission" date="2017-06" db="EMBL/GenBank/DDBJ databases">
        <title>Complete Genome Sequence of Streptomyces hawaiiensis NRRL 15010 and insights into acyldepsipeptides biosynthesis.</title>
        <authorList>
            <person name="Mariita R.M."/>
            <person name="Sello J.K."/>
        </authorList>
    </citation>
    <scope>NUCLEOTIDE SEQUENCE [LARGE SCALE GENOMIC DNA]</scope>
    <source>
        <strain evidence="1 2">ATCC 12236</strain>
    </source>
</reference>
<gene>
    <name evidence="1" type="ORF">CEB94_00985</name>
</gene>
<dbReference type="InterPro" id="IPR054058">
    <property type="entry name" value="HTH_67"/>
</dbReference>
<evidence type="ECO:0000313" key="1">
    <source>
        <dbReference type="EMBL" id="QCD60369.1"/>
    </source>
</evidence>
<protein>
    <recommendedName>
        <fullName evidence="3">SalK</fullName>
    </recommendedName>
</protein>
<organism evidence="1 2">
    <name type="scientific">Streptomyces hawaiiensis</name>
    <dbReference type="NCBI Taxonomy" id="67305"/>
    <lineage>
        <taxon>Bacteria</taxon>
        <taxon>Bacillati</taxon>
        <taxon>Actinomycetota</taxon>
        <taxon>Actinomycetes</taxon>
        <taxon>Kitasatosporales</taxon>
        <taxon>Streptomycetaceae</taxon>
        <taxon>Streptomyces</taxon>
    </lineage>
</organism>
<dbReference type="NCBIfam" id="NF047719">
    <property type="entry name" value="SCO6745_fam_HTH"/>
    <property type="match status" value="1"/>
</dbReference>
<dbReference type="KEGG" id="shaw:CEB94_00985"/>
<accession>A0A6G5RR95</accession>
<dbReference type="Proteomes" id="UP000495940">
    <property type="component" value="Chromosome"/>
</dbReference>
<dbReference type="Pfam" id="PF21863">
    <property type="entry name" value="HTH_67"/>
    <property type="match status" value="1"/>
</dbReference>
<name>A0A6G5RR95_9ACTN</name>
<keyword evidence="2" id="KW-1185">Reference proteome</keyword>
<sequence>MSESVARAMWERFEPVHQLVYFAPEVRQVLDGLGLRGYWMGYFALRAAPLGPVPASVVTSCFYVFHPDRAASALPDAWALAPPQQVIEARERAVDAAMTNLYRPDVVASAEVAEAADLAWEAARAANTAGRVLGAANQALPRPAQPHVRLWQAVTTLREHRGDGHVAMLVGRRLGPVEALVLKSATGETDAEFQRRIRQWNGEEWRSAQAELGERGWIDEEGRLTGAGAAAHEQMEAETDAAALTPWQALGADATTRLAHLLEPLARRTLDSGIIPTGNPVGLTEVTWSSAG</sequence>
<dbReference type="EMBL" id="CP021978">
    <property type="protein sequence ID" value="QCD60369.1"/>
    <property type="molecule type" value="Genomic_DNA"/>
</dbReference>
<dbReference type="RefSeq" id="WP_175430330.1">
    <property type="nucleotide sequence ID" value="NZ_CP021978.1"/>
</dbReference>
<dbReference type="AlphaFoldDB" id="A0A6G5RR95"/>